<dbReference type="OrthoDB" id="2989765at2"/>
<keyword evidence="2" id="KW-0732">Signal</keyword>
<feature type="region of interest" description="Disordered" evidence="1">
    <location>
        <begin position="28"/>
        <end position="52"/>
    </location>
</feature>
<protein>
    <recommendedName>
        <fullName evidence="5">DUF4352 domain-containing protein</fullName>
    </recommendedName>
</protein>
<gene>
    <name evidence="3" type="ORF">EV207_12159</name>
</gene>
<evidence type="ECO:0000256" key="1">
    <source>
        <dbReference type="SAM" id="MobiDB-lite"/>
    </source>
</evidence>
<reference evidence="3 4" key="1">
    <citation type="submission" date="2019-03" db="EMBL/GenBank/DDBJ databases">
        <title>Genomic Encyclopedia of Type Strains, Phase IV (KMG-IV): sequencing the most valuable type-strain genomes for metagenomic binning, comparative biology and taxonomic classification.</title>
        <authorList>
            <person name="Goeker M."/>
        </authorList>
    </citation>
    <scope>NUCLEOTIDE SEQUENCE [LARGE SCALE GENOMIC DNA]</scope>
    <source>
        <strain evidence="3 4">DSM 19377</strain>
    </source>
</reference>
<feature type="compositionally biased region" description="Basic and acidic residues" evidence="1">
    <location>
        <begin position="37"/>
        <end position="52"/>
    </location>
</feature>
<sequence length="180" mass="18811">MKKLLSVVGVGLLAVGVLAGCGETDVATGGSNNTEKASGKEQDKKASTKKDDASKTFNANVSKEMLGLKINIAEVKLSEDKIQVGLNLENTTQDKLSFFPDQGNAIIGDMQLSASLFGGSGNVSGDINGGVKMDGVIVYDVPEANTLDVKGVKEIKLDMGEIFNDKTMASKTVTVTIPVK</sequence>
<keyword evidence="4" id="KW-1185">Reference proteome</keyword>
<evidence type="ECO:0000313" key="3">
    <source>
        <dbReference type="EMBL" id="TCP25629.1"/>
    </source>
</evidence>
<dbReference type="AlphaFoldDB" id="A0A4R2NU69"/>
<dbReference type="RefSeq" id="WP_132746786.1">
    <property type="nucleotide sequence ID" value="NZ_SLXK01000021.1"/>
</dbReference>
<dbReference type="EMBL" id="SLXK01000021">
    <property type="protein sequence ID" value="TCP25629.1"/>
    <property type="molecule type" value="Genomic_DNA"/>
</dbReference>
<dbReference type="Proteomes" id="UP000295416">
    <property type="component" value="Unassembled WGS sequence"/>
</dbReference>
<accession>A0A4R2NU69</accession>
<feature type="signal peptide" evidence="2">
    <location>
        <begin position="1"/>
        <end position="19"/>
    </location>
</feature>
<evidence type="ECO:0000256" key="2">
    <source>
        <dbReference type="SAM" id="SignalP"/>
    </source>
</evidence>
<name>A0A4R2NU69_9BACL</name>
<organism evidence="3 4">
    <name type="scientific">Scopulibacillus darangshiensis</name>
    <dbReference type="NCBI Taxonomy" id="442528"/>
    <lineage>
        <taxon>Bacteria</taxon>
        <taxon>Bacillati</taxon>
        <taxon>Bacillota</taxon>
        <taxon>Bacilli</taxon>
        <taxon>Bacillales</taxon>
        <taxon>Sporolactobacillaceae</taxon>
        <taxon>Scopulibacillus</taxon>
    </lineage>
</organism>
<feature type="chain" id="PRO_5039147761" description="DUF4352 domain-containing protein" evidence="2">
    <location>
        <begin position="20"/>
        <end position="180"/>
    </location>
</feature>
<evidence type="ECO:0008006" key="5">
    <source>
        <dbReference type="Google" id="ProtNLM"/>
    </source>
</evidence>
<dbReference type="PROSITE" id="PS51257">
    <property type="entry name" value="PROKAR_LIPOPROTEIN"/>
    <property type="match status" value="1"/>
</dbReference>
<proteinExistence type="predicted"/>
<evidence type="ECO:0000313" key="4">
    <source>
        <dbReference type="Proteomes" id="UP000295416"/>
    </source>
</evidence>
<comment type="caution">
    <text evidence="3">The sequence shown here is derived from an EMBL/GenBank/DDBJ whole genome shotgun (WGS) entry which is preliminary data.</text>
</comment>